<dbReference type="SUPFAM" id="SSF56112">
    <property type="entry name" value="Protein kinase-like (PK-like)"/>
    <property type="match status" value="1"/>
</dbReference>
<dbReference type="Gene3D" id="2.60.120.380">
    <property type="match status" value="1"/>
</dbReference>
<feature type="domain" description="Protein kinase" evidence="12">
    <location>
        <begin position="15"/>
        <end position="277"/>
    </location>
</feature>
<dbReference type="PANTHER" id="PTHR24363">
    <property type="entry name" value="SERINE/THREONINE PROTEIN KINASE"/>
    <property type="match status" value="1"/>
</dbReference>
<dbReference type="EMBL" id="AP018227">
    <property type="protein sequence ID" value="BAY86250.1"/>
    <property type="molecule type" value="Genomic_DNA"/>
</dbReference>
<comment type="catalytic activity">
    <reaction evidence="8">
        <text>L-seryl-[protein] + ATP = O-phospho-L-seryl-[protein] + ADP + H(+)</text>
        <dbReference type="Rhea" id="RHEA:17989"/>
        <dbReference type="Rhea" id="RHEA-COMP:9863"/>
        <dbReference type="Rhea" id="RHEA-COMP:11604"/>
        <dbReference type="ChEBI" id="CHEBI:15378"/>
        <dbReference type="ChEBI" id="CHEBI:29999"/>
        <dbReference type="ChEBI" id="CHEBI:30616"/>
        <dbReference type="ChEBI" id="CHEBI:83421"/>
        <dbReference type="ChEBI" id="CHEBI:456216"/>
        <dbReference type="EC" id="2.7.11.1"/>
    </reaction>
</comment>
<dbReference type="CDD" id="cd14014">
    <property type="entry name" value="STKc_PknB_like"/>
    <property type="match status" value="1"/>
</dbReference>
<evidence type="ECO:0000256" key="8">
    <source>
        <dbReference type="ARBA" id="ARBA00048679"/>
    </source>
</evidence>
<feature type="region of interest" description="Disordered" evidence="10">
    <location>
        <begin position="301"/>
        <end position="322"/>
    </location>
</feature>
<evidence type="ECO:0000313" key="13">
    <source>
        <dbReference type="EMBL" id="BAY86250.1"/>
    </source>
</evidence>
<evidence type="ECO:0000256" key="5">
    <source>
        <dbReference type="ARBA" id="ARBA00022777"/>
    </source>
</evidence>
<proteinExistence type="predicted"/>
<dbReference type="Proteomes" id="UP000218418">
    <property type="component" value="Chromosome"/>
</dbReference>
<evidence type="ECO:0000256" key="9">
    <source>
        <dbReference type="PROSITE-ProRule" id="PRU10141"/>
    </source>
</evidence>
<gene>
    <name evidence="13" type="ORF">NIES267_57560</name>
</gene>
<dbReference type="EC" id="2.7.11.1" evidence="1"/>
<dbReference type="Gene3D" id="1.10.510.10">
    <property type="entry name" value="Transferase(Phosphotransferase) domain 1"/>
    <property type="match status" value="1"/>
</dbReference>
<feature type="compositionally biased region" description="Basic and acidic residues" evidence="10">
    <location>
        <begin position="549"/>
        <end position="560"/>
    </location>
</feature>
<dbReference type="Gene3D" id="3.30.200.20">
    <property type="entry name" value="Phosphorylase Kinase, domain 1"/>
    <property type="match status" value="1"/>
</dbReference>
<dbReference type="InterPro" id="IPR008266">
    <property type="entry name" value="Tyr_kinase_AS"/>
</dbReference>
<dbReference type="PANTHER" id="PTHR24363:SF0">
    <property type="entry name" value="SERINE_THREONINE KINASE LIKE DOMAIN CONTAINING 1"/>
    <property type="match status" value="1"/>
</dbReference>
<feature type="binding site" evidence="9">
    <location>
        <position position="45"/>
    </location>
    <ligand>
        <name>ATP</name>
        <dbReference type="ChEBI" id="CHEBI:30616"/>
    </ligand>
</feature>
<keyword evidence="6 9" id="KW-0067">ATP-binding</keyword>
<dbReference type="InterPro" id="IPR011009">
    <property type="entry name" value="Kinase-like_dom_sf"/>
</dbReference>
<sequence length="595" mass="66339">MQPPINAGTILQNRYKIIKTLGQGGFGRTYLAEDQRRFNELCAIKELIPTATGASAWQKAQELFEREAASLYQIEHPQVPKFRERFEQDQRLFLVQDYVEGKTYYDLLEERKSIGGSFTEAEVLRLIRSMLPVLGYIHSKGIIHRDISPDNIIMRESDKLPVLIDFGVVKELRLRLRSQNSTPQTYVGKPGYSPSEQIQTGQAYPSSDLYALTVSAIVLLTAKEPAELFDENLLVWNWQRWVTVKPRFAEILNRMLSHKPGGRYQSASEVSEALDTLNQSTNQSTPAKPDISRMQTVAVGRRPDPVQPSPRRQPAPVIPPPKDPVVDNPLAVFVIGAAVVLLAGLGSWALVTTIQNASNSRRPESPPPQTFDTPLFTPTPTPTPQTDEPVVFSKRLNFGFSDTATVRGKLKENQTVQYTFRGDEGQVLTAVLVEENGVSLTVLGPNKEFVDSAARQVSSYKGDLPFTGRYTIELNNLPDIPTAEYTLRVTLEEPVQVTPEIEPTPEPETEPTEPAVEQTPTPENTEKPKRPRINIPTSFPTSIPSPKIPDVKIPDVKIPDIKIPSIKRPTPSQEEKRNKPEAEATPETESNSGEN</sequence>
<keyword evidence="3" id="KW-0808">Transferase</keyword>
<dbReference type="OrthoDB" id="507628at2"/>
<evidence type="ECO:0000256" key="4">
    <source>
        <dbReference type="ARBA" id="ARBA00022741"/>
    </source>
</evidence>
<accession>A0A1Z4LYF3</accession>
<keyword evidence="2" id="KW-0723">Serine/threonine-protein kinase</keyword>
<keyword evidence="11" id="KW-1133">Transmembrane helix</keyword>
<name>A0A1Z4LYF3_9CYAN</name>
<keyword evidence="11" id="KW-0472">Membrane</keyword>
<comment type="catalytic activity">
    <reaction evidence="7">
        <text>L-threonyl-[protein] + ATP = O-phospho-L-threonyl-[protein] + ADP + H(+)</text>
        <dbReference type="Rhea" id="RHEA:46608"/>
        <dbReference type="Rhea" id="RHEA-COMP:11060"/>
        <dbReference type="Rhea" id="RHEA-COMP:11605"/>
        <dbReference type="ChEBI" id="CHEBI:15378"/>
        <dbReference type="ChEBI" id="CHEBI:30013"/>
        <dbReference type="ChEBI" id="CHEBI:30616"/>
        <dbReference type="ChEBI" id="CHEBI:61977"/>
        <dbReference type="ChEBI" id="CHEBI:456216"/>
        <dbReference type="EC" id="2.7.11.1"/>
    </reaction>
</comment>
<keyword evidence="5 13" id="KW-0418">Kinase</keyword>
<dbReference type="GO" id="GO:0004674">
    <property type="term" value="F:protein serine/threonine kinase activity"/>
    <property type="evidence" value="ECO:0007669"/>
    <property type="project" value="UniProtKB-KW"/>
</dbReference>
<organism evidence="13 14">
    <name type="scientific">Calothrix parasitica NIES-267</name>
    <dbReference type="NCBI Taxonomy" id="1973488"/>
    <lineage>
        <taxon>Bacteria</taxon>
        <taxon>Bacillati</taxon>
        <taxon>Cyanobacteriota</taxon>
        <taxon>Cyanophyceae</taxon>
        <taxon>Nostocales</taxon>
        <taxon>Calotrichaceae</taxon>
        <taxon>Calothrix</taxon>
    </lineage>
</organism>
<feature type="compositionally biased region" description="Pro residues" evidence="10">
    <location>
        <begin position="305"/>
        <end position="322"/>
    </location>
</feature>
<protein>
    <recommendedName>
        <fullName evidence="1">non-specific serine/threonine protein kinase</fullName>
        <ecNumber evidence="1">2.7.11.1</ecNumber>
    </recommendedName>
</protein>
<feature type="compositionally biased region" description="Basic and acidic residues" evidence="10">
    <location>
        <begin position="573"/>
        <end position="582"/>
    </location>
</feature>
<dbReference type="PROSITE" id="PS50011">
    <property type="entry name" value="PROTEIN_KINASE_DOM"/>
    <property type="match status" value="1"/>
</dbReference>
<dbReference type="AlphaFoldDB" id="A0A1Z4LYF3"/>
<dbReference type="PROSITE" id="PS00107">
    <property type="entry name" value="PROTEIN_KINASE_ATP"/>
    <property type="match status" value="1"/>
</dbReference>
<evidence type="ECO:0000313" key="14">
    <source>
        <dbReference type="Proteomes" id="UP000218418"/>
    </source>
</evidence>
<feature type="compositionally biased region" description="Low complexity" evidence="10">
    <location>
        <begin position="512"/>
        <end position="523"/>
    </location>
</feature>
<evidence type="ECO:0000256" key="3">
    <source>
        <dbReference type="ARBA" id="ARBA00022679"/>
    </source>
</evidence>
<dbReference type="InterPro" id="IPR017441">
    <property type="entry name" value="Protein_kinase_ATP_BS"/>
</dbReference>
<dbReference type="PROSITE" id="PS00109">
    <property type="entry name" value="PROTEIN_KINASE_TYR"/>
    <property type="match status" value="1"/>
</dbReference>
<feature type="transmembrane region" description="Helical" evidence="11">
    <location>
        <begin position="330"/>
        <end position="351"/>
    </location>
</feature>
<evidence type="ECO:0000256" key="10">
    <source>
        <dbReference type="SAM" id="MobiDB-lite"/>
    </source>
</evidence>
<keyword evidence="4 9" id="KW-0547">Nucleotide-binding</keyword>
<feature type="compositionally biased region" description="Low complexity" evidence="10">
    <location>
        <begin position="535"/>
        <end position="545"/>
    </location>
</feature>
<evidence type="ECO:0000256" key="6">
    <source>
        <dbReference type="ARBA" id="ARBA00022840"/>
    </source>
</evidence>
<reference evidence="13 14" key="1">
    <citation type="submission" date="2017-06" db="EMBL/GenBank/DDBJ databases">
        <title>Genome sequencing of cyanobaciteial culture collection at National Institute for Environmental Studies (NIES).</title>
        <authorList>
            <person name="Hirose Y."/>
            <person name="Shimura Y."/>
            <person name="Fujisawa T."/>
            <person name="Nakamura Y."/>
            <person name="Kawachi M."/>
        </authorList>
    </citation>
    <scope>NUCLEOTIDE SEQUENCE [LARGE SCALE GENOMIC DNA]</scope>
    <source>
        <strain evidence="13 14">NIES-267</strain>
    </source>
</reference>
<evidence type="ECO:0000256" key="1">
    <source>
        <dbReference type="ARBA" id="ARBA00012513"/>
    </source>
</evidence>
<evidence type="ECO:0000256" key="7">
    <source>
        <dbReference type="ARBA" id="ARBA00047899"/>
    </source>
</evidence>
<keyword evidence="14" id="KW-1185">Reference proteome</keyword>
<keyword evidence="11" id="KW-0812">Transmembrane</keyword>
<feature type="region of interest" description="Disordered" evidence="10">
    <location>
        <begin position="495"/>
        <end position="595"/>
    </location>
</feature>
<evidence type="ECO:0000256" key="2">
    <source>
        <dbReference type="ARBA" id="ARBA00022527"/>
    </source>
</evidence>
<evidence type="ECO:0000259" key="12">
    <source>
        <dbReference type="PROSITE" id="PS50011"/>
    </source>
</evidence>
<feature type="region of interest" description="Disordered" evidence="10">
    <location>
        <begin position="357"/>
        <end position="387"/>
    </location>
</feature>
<evidence type="ECO:0000256" key="11">
    <source>
        <dbReference type="SAM" id="Phobius"/>
    </source>
</evidence>
<dbReference type="Pfam" id="PF00069">
    <property type="entry name" value="Pkinase"/>
    <property type="match status" value="1"/>
</dbReference>
<dbReference type="InterPro" id="IPR000719">
    <property type="entry name" value="Prot_kinase_dom"/>
</dbReference>
<dbReference type="GO" id="GO:0005524">
    <property type="term" value="F:ATP binding"/>
    <property type="evidence" value="ECO:0007669"/>
    <property type="project" value="UniProtKB-UniRule"/>
</dbReference>